<evidence type="ECO:0000256" key="3">
    <source>
        <dbReference type="ARBA" id="ARBA00005152"/>
    </source>
</evidence>
<evidence type="ECO:0000313" key="10">
    <source>
        <dbReference type="EMBL" id="OWA55193.1"/>
    </source>
</evidence>
<dbReference type="PRINTS" id="PR00378">
    <property type="entry name" value="LIIMPHPHTASE"/>
</dbReference>
<dbReference type="PROSITE" id="PS00629">
    <property type="entry name" value="IMP_1"/>
    <property type="match status" value="1"/>
</dbReference>
<comment type="similarity">
    <text evidence="4 9">Belongs to the inositol monophosphatase superfamily.</text>
</comment>
<dbReference type="CDD" id="cd01639">
    <property type="entry name" value="IMPase"/>
    <property type="match status" value="1"/>
</dbReference>
<keyword evidence="7 8" id="KW-0460">Magnesium</keyword>
<dbReference type="PANTHER" id="PTHR20854">
    <property type="entry name" value="INOSITOL MONOPHOSPHATASE"/>
    <property type="match status" value="1"/>
</dbReference>
<dbReference type="OrthoDB" id="10254945at2759"/>
<dbReference type="InterPro" id="IPR020552">
    <property type="entry name" value="Inositol_monoPase_Li-sen"/>
</dbReference>
<dbReference type="Gene3D" id="3.30.540.10">
    <property type="entry name" value="Fructose-1,6-Bisphosphatase, subunit A, domain 1"/>
    <property type="match status" value="1"/>
</dbReference>
<evidence type="ECO:0000256" key="7">
    <source>
        <dbReference type="ARBA" id="ARBA00022842"/>
    </source>
</evidence>
<dbReference type="AlphaFoldDB" id="A0A9X6NLX5"/>
<comment type="catalytic activity">
    <reaction evidence="1 9">
        <text>a myo-inositol phosphate + H2O = myo-inositol + phosphate</text>
        <dbReference type="Rhea" id="RHEA:24056"/>
        <dbReference type="ChEBI" id="CHEBI:15377"/>
        <dbReference type="ChEBI" id="CHEBI:17268"/>
        <dbReference type="ChEBI" id="CHEBI:43474"/>
        <dbReference type="ChEBI" id="CHEBI:84139"/>
        <dbReference type="EC" id="3.1.3.25"/>
    </reaction>
</comment>
<dbReference type="InterPro" id="IPR020550">
    <property type="entry name" value="Inositol_monophosphatase_CS"/>
</dbReference>
<evidence type="ECO:0000256" key="4">
    <source>
        <dbReference type="ARBA" id="ARBA00009759"/>
    </source>
</evidence>
<protein>
    <recommendedName>
        <fullName evidence="9">Inositol-1-monophosphatase</fullName>
        <ecNumber evidence="9">3.1.3.25</ecNumber>
    </recommendedName>
</protein>
<organism evidence="10 11">
    <name type="scientific">Hypsibius exemplaris</name>
    <name type="common">Freshwater tardigrade</name>
    <dbReference type="NCBI Taxonomy" id="2072580"/>
    <lineage>
        <taxon>Eukaryota</taxon>
        <taxon>Metazoa</taxon>
        <taxon>Ecdysozoa</taxon>
        <taxon>Tardigrada</taxon>
        <taxon>Eutardigrada</taxon>
        <taxon>Parachela</taxon>
        <taxon>Hypsibioidea</taxon>
        <taxon>Hypsibiidae</taxon>
        <taxon>Hypsibius</taxon>
    </lineage>
</organism>
<comment type="pathway">
    <text evidence="3 9">Polyol metabolism; myo-inositol biosynthesis; myo-inositol from D-glucose 6-phosphate: step 2/2.</text>
</comment>
<dbReference type="SUPFAM" id="SSF56655">
    <property type="entry name" value="Carbohydrate phosphatase"/>
    <property type="match status" value="1"/>
</dbReference>
<comment type="cofactor">
    <cofactor evidence="2 8 9">
        <name>Mg(2+)</name>
        <dbReference type="ChEBI" id="CHEBI:18420"/>
    </cofactor>
</comment>
<evidence type="ECO:0000256" key="8">
    <source>
        <dbReference type="PIRSR" id="PIRSR600760-2"/>
    </source>
</evidence>
<reference evidence="11" key="1">
    <citation type="submission" date="2017-01" db="EMBL/GenBank/DDBJ databases">
        <title>Comparative genomics of anhydrobiosis in the tardigrade Hypsibius dujardini.</title>
        <authorList>
            <person name="Yoshida Y."/>
            <person name="Koutsovoulos G."/>
            <person name="Laetsch D."/>
            <person name="Stevens L."/>
            <person name="Kumar S."/>
            <person name="Horikawa D."/>
            <person name="Ishino K."/>
            <person name="Komine S."/>
            <person name="Tomita M."/>
            <person name="Blaxter M."/>
            <person name="Arakawa K."/>
        </authorList>
    </citation>
    <scope>NUCLEOTIDE SEQUENCE [LARGE SCALE GENOMIC DNA]</scope>
    <source>
        <strain evidence="11">Z151</strain>
    </source>
</reference>
<evidence type="ECO:0000256" key="6">
    <source>
        <dbReference type="ARBA" id="ARBA00022801"/>
    </source>
</evidence>
<dbReference type="GO" id="GO:0046872">
    <property type="term" value="F:metal ion binding"/>
    <property type="evidence" value="ECO:0007669"/>
    <property type="project" value="UniProtKB-KW"/>
</dbReference>
<dbReference type="EMBL" id="MTYJ01000574">
    <property type="protein sequence ID" value="OWA55193.1"/>
    <property type="molecule type" value="Genomic_DNA"/>
</dbReference>
<dbReference type="GO" id="GO:0007165">
    <property type="term" value="P:signal transduction"/>
    <property type="evidence" value="ECO:0007669"/>
    <property type="project" value="TreeGrafter"/>
</dbReference>
<evidence type="ECO:0000256" key="9">
    <source>
        <dbReference type="RuleBase" id="RU364068"/>
    </source>
</evidence>
<proteinExistence type="inferred from homology"/>
<name>A0A9X6NLX5_HYPEX</name>
<evidence type="ECO:0000256" key="5">
    <source>
        <dbReference type="ARBA" id="ARBA00022723"/>
    </source>
</evidence>
<dbReference type="FunFam" id="3.40.190.80:FF:000002">
    <property type="entry name" value="Inositol-1-monophosphatase"/>
    <property type="match status" value="1"/>
</dbReference>
<feature type="binding site" evidence="8">
    <location>
        <position position="98"/>
    </location>
    <ligand>
        <name>Mg(2+)</name>
        <dbReference type="ChEBI" id="CHEBI:18420"/>
        <label>1</label>
        <note>catalytic</note>
    </ligand>
</feature>
<keyword evidence="6 9" id="KW-0378">Hydrolase</keyword>
<dbReference type="GO" id="GO:0008934">
    <property type="term" value="F:inositol monophosphate 1-phosphatase activity"/>
    <property type="evidence" value="ECO:0007669"/>
    <property type="project" value="InterPro"/>
</dbReference>
<feature type="binding site" evidence="8">
    <location>
        <position position="99"/>
    </location>
    <ligand>
        <name>Mg(2+)</name>
        <dbReference type="ChEBI" id="CHEBI:18420"/>
        <label>1</label>
        <note>catalytic</note>
    </ligand>
</feature>
<evidence type="ECO:0000256" key="1">
    <source>
        <dbReference type="ARBA" id="ARBA00001033"/>
    </source>
</evidence>
<comment type="caution">
    <text evidence="10">The sequence shown here is derived from an EMBL/GenBank/DDBJ whole genome shotgun (WGS) entry which is preliminary data.</text>
</comment>
<feature type="binding site" evidence="8">
    <location>
        <position position="226"/>
    </location>
    <ligand>
        <name>Mg(2+)</name>
        <dbReference type="ChEBI" id="CHEBI:18420"/>
        <label>1</label>
        <note>catalytic</note>
    </ligand>
</feature>
<sequence>MVLSTGDASEIQACALFAEFVAKEAGEMIRRAIVAEKVFDLKSSVVDLVTETDKAVETFIIDSLKSRYPDHRFIGEESVAGGIKHDLTDAPTWIIDPIDGTTNFVHTFPCVAVSIGFSVEKQLVAGIIFHVMAEEMYTAVKGHGAFCNGLPIKVSQARTLSGALVITEVGSARDPLRMDAFYKNFKAVLATDAHGIRAMGSAAINMCMVARGAGDICYEYGIHCWDIAAGAVIITEAGGYICDPTGAELDQMSRRFVGGATKEICTQLCGILTHLTLERD</sequence>
<dbReference type="Proteomes" id="UP000192578">
    <property type="component" value="Unassembled WGS sequence"/>
</dbReference>
<dbReference type="InterPro" id="IPR020583">
    <property type="entry name" value="Inositol_monoP_metal-BS"/>
</dbReference>
<dbReference type="GO" id="GO:0006020">
    <property type="term" value="P:inositol metabolic process"/>
    <property type="evidence" value="ECO:0007669"/>
    <property type="project" value="TreeGrafter"/>
</dbReference>
<keyword evidence="5 8" id="KW-0479">Metal-binding</keyword>
<evidence type="ECO:0000313" key="11">
    <source>
        <dbReference type="Proteomes" id="UP000192578"/>
    </source>
</evidence>
<gene>
    <name evidence="10" type="ORF">BV898_19581</name>
</gene>
<accession>A0A9X6NLX5</accession>
<dbReference type="PRINTS" id="PR00377">
    <property type="entry name" value="IMPHPHTASES"/>
</dbReference>
<dbReference type="FunFam" id="3.30.540.10:FF:000004">
    <property type="entry name" value="Inositol-1-monophosphatase"/>
    <property type="match status" value="1"/>
</dbReference>
<evidence type="ECO:0000256" key="2">
    <source>
        <dbReference type="ARBA" id="ARBA00001946"/>
    </source>
</evidence>
<dbReference type="Gene3D" id="3.40.190.80">
    <property type="match status" value="1"/>
</dbReference>
<dbReference type="EC" id="3.1.3.25" evidence="9"/>
<dbReference type="PANTHER" id="PTHR20854:SF4">
    <property type="entry name" value="INOSITOL-1-MONOPHOSPHATASE-RELATED"/>
    <property type="match status" value="1"/>
</dbReference>
<dbReference type="InterPro" id="IPR000760">
    <property type="entry name" value="Inositol_monophosphatase-like"/>
</dbReference>
<dbReference type="PROSITE" id="PS00630">
    <property type="entry name" value="IMP_2"/>
    <property type="match status" value="1"/>
</dbReference>
<dbReference type="Pfam" id="PF00459">
    <property type="entry name" value="Inositol_P"/>
    <property type="match status" value="1"/>
</dbReference>
<dbReference type="InterPro" id="IPR033942">
    <property type="entry name" value="IMPase"/>
</dbReference>
<keyword evidence="11" id="KW-1185">Reference proteome</keyword>
<feature type="binding site" evidence="8">
    <location>
        <position position="96"/>
    </location>
    <ligand>
        <name>Mg(2+)</name>
        <dbReference type="ChEBI" id="CHEBI:18420"/>
        <label>1</label>
        <note>catalytic</note>
    </ligand>
</feature>
<feature type="binding site" evidence="8">
    <location>
        <position position="76"/>
    </location>
    <ligand>
        <name>Mg(2+)</name>
        <dbReference type="ChEBI" id="CHEBI:18420"/>
        <label>1</label>
        <note>catalytic</note>
    </ligand>
</feature>
<dbReference type="GO" id="GO:0046854">
    <property type="term" value="P:phosphatidylinositol phosphate biosynthetic process"/>
    <property type="evidence" value="ECO:0007669"/>
    <property type="project" value="InterPro"/>
</dbReference>